<gene>
    <name evidence="1" type="ORF">TPC1_31444</name>
</gene>
<protein>
    <submittedName>
        <fullName evidence="1">Uncharacterized protein</fullName>
    </submittedName>
</protein>
<dbReference type="EMBL" id="GDID01007545">
    <property type="protein sequence ID" value="JAP89061.1"/>
    <property type="molecule type" value="Transcribed_RNA"/>
</dbReference>
<feature type="non-terminal residue" evidence="1">
    <location>
        <position position="1"/>
    </location>
</feature>
<feature type="non-terminal residue" evidence="1">
    <location>
        <position position="359"/>
    </location>
</feature>
<reference evidence="1" key="1">
    <citation type="submission" date="2015-07" db="EMBL/GenBank/DDBJ databases">
        <title>Adaptation to a free-living lifestyle via gene acquisitions in the diplomonad Trepomonas sp. PC1.</title>
        <authorList>
            <person name="Xu F."/>
            <person name="Jerlstrom-Hultqvist J."/>
            <person name="Kolisko M."/>
            <person name="Simpson A.G.B."/>
            <person name="Roger A.J."/>
            <person name="Svard S.G."/>
            <person name="Andersson J.O."/>
        </authorList>
    </citation>
    <scope>NUCLEOTIDE SEQUENCE</scope>
    <source>
        <strain evidence="1">PC1</strain>
    </source>
</reference>
<name>A0A146K077_9EUKA</name>
<sequence>FDKVEEFFKSTDFTLDDRVVIEQENRVGSCQSETADAQAQIWFPMAFQLIQNAKNDIFYFLSMDLNENEYLTHVGSSAKQHFIEKIISQKQLNQTASCDLYLQVVTQIVQNYQNEIFTVSTDQNTTFIQMLQQEQIKTLNTFDNKFFFHQIDEKYFVSKQIIVDNMHIQGASRINAIWSKEIQGINRNESFIIMNQLGEILLKNQLINEDNLTFALKDLLVQQQFFIKKQINLTWQNYKYVYEFNEKFWESAFERAQNEEFIILIDGQNVYDNNLSYEEYQNTNQNKITIIFKAQNYFTDGEIVVNSFDFISGFLVTFVDCALSETPTSDDLQYLENMKKFQIISNIDVIDYYLKNLTQ</sequence>
<dbReference type="AlphaFoldDB" id="A0A146K077"/>
<evidence type="ECO:0000313" key="1">
    <source>
        <dbReference type="EMBL" id="JAP89061.1"/>
    </source>
</evidence>
<organism evidence="1">
    <name type="scientific">Trepomonas sp. PC1</name>
    <dbReference type="NCBI Taxonomy" id="1076344"/>
    <lineage>
        <taxon>Eukaryota</taxon>
        <taxon>Metamonada</taxon>
        <taxon>Diplomonadida</taxon>
        <taxon>Hexamitidae</taxon>
        <taxon>Hexamitinae</taxon>
        <taxon>Trepomonas</taxon>
    </lineage>
</organism>
<accession>A0A146K077</accession>
<proteinExistence type="predicted"/>